<dbReference type="GO" id="GO:0016579">
    <property type="term" value="P:protein deubiquitination"/>
    <property type="evidence" value="ECO:0007669"/>
    <property type="project" value="TreeGrafter"/>
</dbReference>
<dbReference type="CDD" id="cd09616">
    <property type="entry name" value="Peptidase_C12_UCH_L1_L3"/>
    <property type="match status" value="1"/>
</dbReference>
<evidence type="ECO:0000256" key="9">
    <source>
        <dbReference type="SAM" id="MobiDB-lite"/>
    </source>
</evidence>
<dbReference type="Gene3D" id="3.40.532.10">
    <property type="entry name" value="Peptidase C12, ubiquitin carboxyl-terminal hydrolase"/>
    <property type="match status" value="1"/>
</dbReference>
<comment type="caution">
    <text evidence="7">Lacks conserved residue(s) required for the propagation of feature annotation.</text>
</comment>
<organism evidence="11 12">
    <name type="scientific">Zymoseptoria brevis</name>
    <dbReference type="NCBI Taxonomy" id="1047168"/>
    <lineage>
        <taxon>Eukaryota</taxon>
        <taxon>Fungi</taxon>
        <taxon>Dikarya</taxon>
        <taxon>Ascomycota</taxon>
        <taxon>Pezizomycotina</taxon>
        <taxon>Dothideomycetes</taxon>
        <taxon>Dothideomycetidae</taxon>
        <taxon>Mycosphaerellales</taxon>
        <taxon>Mycosphaerellaceae</taxon>
        <taxon>Zymoseptoria</taxon>
    </lineage>
</organism>
<evidence type="ECO:0000256" key="6">
    <source>
        <dbReference type="ARBA" id="ARBA00022807"/>
    </source>
</evidence>
<protein>
    <recommendedName>
        <fullName evidence="8">Ubiquitin carboxyl-terminal hydrolase</fullName>
        <ecNumber evidence="8">3.4.19.12</ecNumber>
    </recommendedName>
</protein>
<dbReference type="EC" id="3.4.19.12" evidence="8"/>
<evidence type="ECO:0000256" key="3">
    <source>
        <dbReference type="ARBA" id="ARBA00022670"/>
    </source>
</evidence>
<name>A0A0F4GAW3_9PEZI</name>
<dbReference type="GO" id="GO:0004843">
    <property type="term" value="F:cysteine-type deubiquitinase activity"/>
    <property type="evidence" value="ECO:0007669"/>
    <property type="project" value="UniProtKB-EC"/>
</dbReference>
<dbReference type="PROSITE" id="PS52048">
    <property type="entry name" value="UCH_DOMAIN"/>
    <property type="match status" value="1"/>
</dbReference>
<dbReference type="GO" id="GO:0006511">
    <property type="term" value="P:ubiquitin-dependent protein catabolic process"/>
    <property type="evidence" value="ECO:0007669"/>
    <property type="project" value="UniProtKB-UniRule"/>
</dbReference>
<dbReference type="OrthoDB" id="427186at2759"/>
<evidence type="ECO:0000256" key="8">
    <source>
        <dbReference type="RuleBase" id="RU361215"/>
    </source>
</evidence>
<evidence type="ECO:0000256" key="7">
    <source>
        <dbReference type="PROSITE-ProRule" id="PRU01393"/>
    </source>
</evidence>
<evidence type="ECO:0000256" key="2">
    <source>
        <dbReference type="ARBA" id="ARBA00009326"/>
    </source>
</evidence>
<evidence type="ECO:0000313" key="12">
    <source>
        <dbReference type="Proteomes" id="UP000033647"/>
    </source>
</evidence>
<dbReference type="InterPro" id="IPR001578">
    <property type="entry name" value="Peptidase_C12_UCH"/>
</dbReference>
<proteinExistence type="inferred from homology"/>
<dbReference type="STRING" id="1047168.A0A0F4GAW3"/>
<dbReference type="PANTHER" id="PTHR10589">
    <property type="entry name" value="UBIQUITIN CARBOXYL-TERMINAL HYDROLASE"/>
    <property type="match status" value="1"/>
</dbReference>
<comment type="catalytic activity">
    <reaction evidence="1 8">
        <text>Thiol-dependent hydrolysis of ester, thioester, amide, peptide and isopeptide bonds formed by the C-terminal Gly of ubiquitin (a 76-residue protein attached to proteins as an intracellular targeting signal).</text>
        <dbReference type="EC" id="3.4.19.12"/>
    </reaction>
</comment>
<evidence type="ECO:0000256" key="5">
    <source>
        <dbReference type="ARBA" id="ARBA00022801"/>
    </source>
</evidence>
<dbReference type="GO" id="GO:0005737">
    <property type="term" value="C:cytoplasm"/>
    <property type="evidence" value="ECO:0007669"/>
    <property type="project" value="TreeGrafter"/>
</dbReference>
<dbReference type="Proteomes" id="UP000033647">
    <property type="component" value="Unassembled WGS sequence"/>
</dbReference>
<dbReference type="Pfam" id="PF01088">
    <property type="entry name" value="Peptidase_C12"/>
    <property type="match status" value="1"/>
</dbReference>
<keyword evidence="4 8" id="KW-0833">Ubl conjugation pathway</keyword>
<accession>A0A0F4GAW3</accession>
<dbReference type="PRINTS" id="PR00707">
    <property type="entry name" value="UBCTHYDRLASE"/>
</dbReference>
<dbReference type="AlphaFoldDB" id="A0A0F4GAW3"/>
<dbReference type="InterPro" id="IPR038765">
    <property type="entry name" value="Papain-like_cys_pep_sf"/>
</dbReference>
<dbReference type="SUPFAM" id="SSF54001">
    <property type="entry name" value="Cysteine proteinases"/>
    <property type="match status" value="1"/>
</dbReference>
<feature type="region of interest" description="Disordered" evidence="9">
    <location>
        <begin position="35"/>
        <end position="68"/>
    </location>
</feature>
<evidence type="ECO:0000313" key="11">
    <source>
        <dbReference type="EMBL" id="KJX94474.1"/>
    </source>
</evidence>
<feature type="domain" description="UCH catalytic" evidence="10">
    <location>
        <begin position="76"/>
        <end position="312"/>
    </location>
</feature>
<keyword evidence="6 8" id="KW-0788">Thiol protease</keyword>
<keyword evidence="3 8" id="KW-0645">Protease</keyword>
<keyword evidence="12" id="KW-1185">Reference proteome</keyword>
<keyword evidence="5 8" id="KW-0378">Hydrolase</keyword>
<comment type="similarity">
    <text evidence="2 7 8">Belongs to the peptidase C12 family.</text>
</comment>
<evidence type="ECO:0000259" key="10">
    <source>
        <dbReference type="PROSITE" id="PS52048"/>
    </source>
</evidence>
<dbReference type="EMBL" id="LAFY01004148">
    <property type="protein sequence ID" value="KJX94474.1"/>
    <property type="molecule type" value="Genomic_DNA"/>
</dbReference>
<dbReference type="InterPro" id="IPR036959">
    <property type="entry name" value="Peptidase_C12_UCH_sf"/>
</dbReference>
<gene>
    <name evidence="11" type="ORF">TI39_contig4189g00009</name>
</gene>
<evidence type="ECO:0000256" key="1">
    <source>
        <dbReference type="ARBA" id="ARBA00000707"/>
    </source>
</evidence>
<dbReference type="PANTHER" id="PTHR10589:SF17">
    <property type="entry name" value="UBIQUITIN CARBOXYL-TERMINAL HYDROLASE"/>
    <property type="match status" value="1"/>
</dbReference>
<reference evidence="11 12" key="1">
    <citation type="submission" date="2015-03" db="EMBL/GenBank/DDBJ databases">
        <title>RNA-seq based gene annotation and comparative genomics of four Zymoseptoria species reveal species-specific pathogenicity related genes and transposable element activity.</title>
        <authorList>
            <person name="Grandaubert J."/>
            <person name="Bhattacharyya A."/>
            <person name="Stukenbrock E.H."/>
        </authorList>
    </citation>
    <scope>NUCLEOTIDE SEQUENCE [LARGE SCALE GENOMIC DNA]</scope>
    <source>
        <strain evidence="11 12">Zb18110</strain>
    </source>
</reference>
<comment type="caution">
    <text evidence="11">The sequence shown here is derived from an EMBL/GenBank/DDBJ whole genome shotgun (WGS) entry which is preliminary data.</text>
</comment>
<evidence type="ECO:0000256" key="4">
    <source>
        <dbReference type="ARBA" id="ARBA00022786"/>
    </source>
</evidence>
<sequence>MNAEVREIARHEAPASFMHMQCAPSKHLTNTSLHQLDYPSTSTNRPPSPTSPTDPSIMAPQPTTPGVTINSAGKKSFIPLENNPNVFTSLMHNLGVSSKLICHDIYTLDRSFLTTISRPVHALIFIAPGPVYHRVRARHDGGTGSGSRVDERITYDATGPEEPILWFRQTIGNACGLYSLVHAVGSGSARAQVQPDTLIDRLLKQAEPLHRVERAAVLYDSLELERVHMAAAVEGDSHAPESQEKVGYHFITFVKGKDGHLWELEGSWDPIDRGVMEDGEDLLSERVVEMGVGKFVKEAEGNVGFSVVAVVTEE</sequence>